<dbReference type="Proteomes" id="UP000030641">
    <property type="component" value="Unassembled WGS sequence"/>
</dbReference>
<protein>
    <submittedName>
        <fullName evidence="1">Uncharacterized protein</fullName>
    </submittedName>
</protein>
<name>A0A074YFC6_AURSE</name>
<gene>
    <name evidence="1" type="ORF">AUEXF2481DRAFT_639281</name>
</gene>
<sequence length="125" mass="14785">MSENTFKRLLINSKPPSMWRKIAEEPAWRRVARPPFLVKRAYYYNLVAYEPSTIRDSRSWRRETIDGPGSRSFLGITLHRYATELRSSCRKARSFSRLEQSLERESTNQRLVLQLRQALLTYSST</sequence>
<dbReference type="RefSeq" id="XP_013345124.1">
    <property type="nucleotide sequence ID" value="XM_013489670.1"/>
</dbReference>
<dbReference type="GeneID" id="25369844"/>
<dbReference type="HOGENOM" id="CLU_1992189_0_0_1"/>
<dbReference type="AlphaFoldDB" id="A0A074YFC6"/>
<keyword evidence="2" id="KW-1185">Reference proteome</keyword>
<evidence type="ECO:0000313" key="2">
    <source>
        <dbReference type="Proteomes" id="UP000030641"/>
    </source>
</evidence>
<accession>A0A074YFC6</accession>
<dbReference type="InParanoid" id="A0A074YFC6"/>
<dbReference type="EMBL" id="KL584756">
    <property type="protein sequence ID" value="KEQ96450.1"/>
    <property type="molecule type" value="Genomic_DNA"/>
</dbReference>
<reference evidence="1 2" key="1">
    <citation type="journal article" date="2014" name="BMC Genomics">
        <title>Genome sequencing of four Aureobasidium pullulans varieties: biotechnological potential, stress tolerance, and description of new species.</title>
        <authorList>
            <person name="Gostin Ar C."/>
            <person name="Ohm R.A."/>
            <person name="Kogej T."/>
            <person name="Sonjak S."/>
            <person name="Turk M."/>
            <person name="Zajc J."/>
            <person name="Zalar P."/>
            <person name="Grube M."/>
            <person name="Sun H."/>
            <person name="Han J."/>
            <person name="Sharma A."/>
            <person name="Chiniquy J."/>
            <person name="Ngan C.Y."/>
            <person name="Lipzen A."/>
            <person name="Barry K."/>
            <person name="Grigoriev I.V."/>
            <person name="Gunde-Cimerman N."/>
        </authorList>
    </citation>
    <scope>NUCLEOTIDE SEQUENCE [LARGE SCALE GENOMIC DNA]</scope>
    <source>
        <strain evidence="1 2">EXF-2481</strain>
    </source>
</reference>
<proteinExistence type="predicted"/>
<dbReference type="OrthoDB" id="338531at2759"/>
<evidence type="ECO:0000313" key="1">
    <source>
        <dbReference type="EMBL" id="KEQ96450.1"/>
    </source>
</evidence>
<organism evidence="1 2">
    <name type="scientific">Aureobasidium subglaciale (strain EXF-2481)</name>
    <name type="common">Aureobasidium pullulans var. subglaciale</name>
    <dbReference type="NCBI Taxonomy" id="1043005"/>
    <lineage>
        <taxon>Eukaryota</taxon>
        <taxon>Fungi</taxon>
        <taxon>Dikarya</taxon>
        <taxon>Ascomycota</taxon>
        <taxon>Pezizomycotina</taxon>
        <taxon>Dothideomycetes</taxon>
        <taxon>Dothideomycetidae</taxon>
        <taxon>Dothideales</taxon>
        <taxon>Saccotheciaceae</taxon>
        <taxon>Aureobasidium</taxon>
    </lineage>
</organism>